<keyword evidence="2" id="KW-1185">Reference proteome</keyword>
<dbReference type="EMBL" id="JBHRSZ010000009">
    <property type="protein sequence ID" value="MFC3153480.1"/>
    <property type="molecule type" value="Genomic_DNA"/>
</dbReference>
<gene>
    <name evidence="1" type="ORF">ACFOEK_20745</name>
</gene>
<name>A0ABV7HHX3_9GAMM</name>
<proteinExistence type="predicted"/>
<evidence type="ECO:0000313" key="1">
    <source>
        <dbReference type="EMBL" id="MFC3153480.1"/>
    </source>
</evidence>
<evidence type="ECO:0008006" key="3">
    <source>
        <dbReference type="Google" id="ProtNLM"/>
    </source>
</evidence>
<accession>A0ABV7HHX3</accession>
<dbReference type="RefSeq" id="WP_386723400.1">
    <property type="nucleotide sequence ID" value="NZ_JBHRSZ010000009.1"/>
</dbReference>
<evidence type="ECO:0000313" key="2">
    <source>
        <dbReference type="Proteomes" id="UP001595476"/>
    </source>
</evidence>
<organism evidence="1 2">
    <name type="scientific">Litoribrevibacter euphylliae</name>
    <dbReference type="NCBI Taxonomy" id="1834034"/>
    <lineage>
        <taxon>Bacteria</taxon>
        <taxon>Pseudomonadati</taxon>
        <taxon>Pseudomonadota</taxon>
        <taxon>Gammaproteobacteria</taxon>
        <taxon>Oceanospirillales</taxon>
        <taxon>Oceanospirillaceae</taxon>
        <taxon>Litoribrevibacter</taxon>
    </lineage>
</organism>
<protein>
    <recommendedName>
        <fullName evidence="3">YopX protein domain-containing protein</fullName>
    </recommendedName>
</protein>
<reference evidence="2" key="1">
    <citation type="journal article" date="2019" name="Int. J. Syst. Evol. Microbiol.">
        <title>The Global Catalogue of Microorganisms (GCM) 10K type strain sequencing project: providing services to taxonomists for standard genome sequencing and annotation.</title>
        <authorList>
            <consortium name="The Broad Institute Genomics Platform"/>
            <consortium name="The Broad Institute Genome Sequencing Center for Infectious Disease"/>
            <person name="Wu L."/>
            <person name="Ma J."/>
        </authorList>
    </citation>
    <scope>NUCLEOTIDE SEQUENCE [LARGE SCALE GENOMIC DNA]</scope>
    <source>
        <strain evidence="2">KCTC 52438</strain>
    </source>
</reference>
<dbReference type="Proteomes" id="UP001595476">
    <property type="component" value="Unassembled WGS sequence"/>
</dbReference>
<sequence>MAKFKIIKSTNEEKNGQRFSRFEYELVEGKLLPGDVFRLYETHHYTNHSIVHLEEDFFYSTPSLFIEGNYEGETLDTDNLLSGRKRGDSA</sequence>
<comment type="caution">
    <text evidence="1">The sequence shown here is derived from an EMBL/GenBank/DDBJ whole genome shotgun (WGS) entry which is preliminary data.</text>
</comment>